<dbReference type="OrthoDB" id="10366794at2759"/>
<dbReference type="EMBL" id="QEAP01000008">
    <property type="protein sequence ID" value="TPX78141.1"/>
    <property type="molecule type" value="Genomic_DNA"/>
</dbReference>
<dbReference type="InterPro" id="IPR037232">
    <property type="entry name" value="NADH_quin_OxRdtase_su_C/D-like"/>
</dbReference>
<sequence>MNVCGVAYPTRLNRFEVVYSLTPYLDEYHAIRVTTHANKVTPVPSVVTPLFDRTYSLKDILGVYFEGHPELRHILTEYGIEGNVQPSIHA</sequence>
<comment type="caution">
    <text evidence="3">The sequence shown here is derived from an EMBL/GenBank/DDBJ whole genome shotgun (WGS) entry which is preliminary data.</text>
</comment>
<dbReference type="PANTHER" id="PTHR10884:SF14">
    <property type="entry name" value="NADH DEHYDROGENASE [UBIQUINONE] IRON-SULFUR PROTEIN 3, MITOCHONDRIAL"/>
    <property type="match status" value="1"/>
</dbReference>
<organism evidence="3 4">
    <name type="scientific">Chytriomyces confervae</name>
    <dbReference type="NCBI Taxonomy" id="246404"/>
    <lineage>
        <taxon>Eukaryota</taxon>
        <taxon>Fungi</taxon>
        <taxon>Fungi incertae sedis</taxon>
        <taxon>Chytridiomycota</taxon>
        <taxon>Chytridiomycota incertae sedis</taxon>
        <taxon>Chytridiomycetes</taxon>
        <taxon>Chytridiales</taxon>
        <taxon>Chytriomycetaceae</taxon>
        <taxon>Chytriomyces</taxon>
    </lineage>
</organism>
<dbReference type="SUPFAM" id="SSF143243">
    <property type="entry name" value="Nqo5-like"/>
    <property type="match status" value="1"/>
</dbReference>
<evidence type="ECO:0000256" key="1">
    <source>
        <dbReference type="ARBA" id="ARBA00007569"/>
    </source>
</evidence>
<evidence type="ECO:0000313" key="4">
    <source>
        <dbReference type="Proteomes" id="UP000320333"/>
    </source>
</evidence>
<dbReference type="PANTHER" id="PTHR10884">
    <property type="entry name" value="NADH DEHYDROGENASE UBIQUINONE IRON-SULFUR PROTEIN 3"/>
    <property type="match status" value="1"/>
</dbReference>
<dbReference type="STRING" id="246404.A0A507FNX9"/>
<dbReference type="InterPro" id="IPR001268">
    <property type="entry name" value="NADH_UbQ_OxRdtase_30kDa_su"/>
</dbReference>
<comment type="similarity">
    <text evidence="1">Belongs to the complex I 30 kDa subunit family.</text>
</comment>
<dbReference type="Pfam" id="PF00329">
    <property type="entry name" value="Complex1_30kDa"/>
    <property type="match status" value="1"/>
</dbReference>
<name>A0A507FNX9_9FUNG</name>
<protein>
    <recommendedName>
        <fullName evidence="2">NADH:ubiquinone oxidoreductase 30kDa subunit domain-containing protein</fullName>
    </recommendedName>
</protein>
<proteinExistence type="inferred from homology"/>
<dbReference type="AlphaFoldDB" id="A0A507FNX9"/>
<evidence type="ECO:0000313" key="3">
    <source>
        <dbReference type="EMBL" id="TPX78141.1"/>
    </source>
</evidence>
<keyword evidence="4" id="KW-1185">Reference proteome</keyword>
<dbReference type="Proteomes" id="UP000320333">
    <property type="component" value="Unassembled WGS sequence"/>
</dbReference>
<feature type="domain" description="NADH:ubiquinone oxidoreductase 30kDa subunit" evidence="2">
    <location>
        <begin position="2"/>
        <end position="83"/>
    </location>
</feature>
<gene>
    <name evidence="3" type="ORF">CcCBS67573_g00632</name>
</gene>
<accession>A0A507FNX9</accession>
<dbReference type="GO" id="GO:0008137">
    <property type="term" value="F:NADH dehydrogenase (ubiquinone) activity"/>
    <property type="evidence" value="ECO:0007669"/>
    <property type="project" value="InterPro"/>
</dbReference>
<reference evidence="3 4" key="1">
    <citation type="journal article" date="2019" name="Sci. Rep.">
        <title>Comparative genomics of chytrid fungi reveal insights into the obligate biotrophic and pathogenic lifestyle of Synchytrium endobioticum.</title>
        <authorList>
            <person name="van de Vossenberg B.T.L.H."/>
            <person name="Warris S."/>
            <person name="Nguyen H.D.T."/>
            <person name="van Gent-Pelzer M.P.E."/>
            <person name="Joly D.L."/>
            <person name="van de Geest H.C."/>
            <person name="Bonants P.J.M."/>
            <person name="Smith D.S."/>
            <person name="Levesque C.A."/>
            <person name="van der Lee T.A.J."/>
        </authorList>
    </citation>
    <scope>NUCLEOTIDE SEQUENCE [LARGE SCALE GENOMIC DNA]</scope>
    <source>
        <strain evidence="3 4">CBS 675.73</strain>
    </source>
</reference>
<dbReference type="Gene3D" id="3.30.460.80">
    <property type="entry name" value="NADH:ubiquinone oxidoreductase, 30kDa subunit"/>
    <property type="match status" value="1"/>
</dbReference>
<evidence type="ECO:0000259" key="2">
    <source>
        <dbReference type="Pfam" id="PF00329"/>
    </source>
</evidence>